<evidence type="ECO:0000313" key="5">
    <source>
        <dbReference type="Proteomes" id="UP000216411"/>
    </source>
</evidence>
<keyword evidence="5" id="KW-1185">Reference proteome</keyword>
<feature type="compositionally biased region" description="Low complexity" evidence="1">
    <location>
        <begin position="150"/>
        <end position="160"/>
    </location>
</feature>
<reference evidence="4 5" key="1">
    <citation type="journal article" date="2017" name="Genome Announc.">
        <title>Draft Genome Sequence of a Sporulating and Motile Strain of Lachnotalea glycerini Isolated from Water in Quebec City, Canada.</title>
        <authorList>
            <person name="Maheux A.F."/>
            <person name="Boudreau D.K."/>
            <person name="Berube E."/>
            <person name="Boissinot M."/>
            <person name="Raymond F."/>
            <person name="Brodeur S."/>
            <person name="Corbeil J."/>
            <person name="Isabel S."/>
            <person name="Omar R.F."/>
            <person name="Bergeron M.G."/>
        </authorList>
    </citation>
    <scope>NUCLEOTIDE SEQUENCE [LARGE SCALE GENOMIC DNA]</scope>
    <source>
        <strain evidence="4 5">CCRI-19302</strain>
    </source>
</reference>
<dbReference type="RefSeq" id="WP_094376496.1">
    <property type="nucleotide sequence ID" value="NZ_NOKA02000029.1"/>
</dbReference>
<feature type="domain" description="DUF4349" evidence="3">
    <location>
        <begin position="165"/>
        <end position="378"/>
    </location>
</feature>
<protein>
    <submittedName>
        <fullName evidence="4">DUF4349 domain-containing protein</fullName>
    </submittedName>
</protein>
<feature type="region of interest" description="Disordered" evidence="1">
    <location>
        <begin position="141"/>
        <end position="160"/>
    </location>
</feature>
<keyword evidence="2" id="KW-1133">Transmembrane helix</keyword>
<comment type="caution">
    <text evidence="4">The sequence shown here is derived from an EMBL/GenBank/DDBJ whole genome shotgun (WGS) entry which is preliminary data.</text>
</comment>
<gene>
    <name evidence="4" type="ORF">CG710_013090</name>
</gene>
<dbReference type="Pfam" id="PF14257">
    <property type="entry name" value="DUF4349"/>
    <property type="match status" value="1"/>
</dbReference>
<keyword evidence="2" id="KW-0812">Transmembrane</keyword>
<keyword evidence="2" id="KW-0472">Membrane</keyword>
<dbReference type="OrthoDB" id="2162337at2"/>
<evidence type="ECO:0000313" key="4">
    <source>
        <dbReference type="EMBL" id="RDY30740.1"/>
    </source>
</evidence>
<evidence type="ECO:0000259" key="3">
    <source>
        <dbReference type="Pfam" id="PF14257"/>
    </source>
</evidence>
<organism evidence="4 5">
    <name type="scientific">Lachnotalea glycerini</name>
    <dbReference type="NCBI Taxonomy" id="1763509"/>
    <lineage>
        <taxon>Bacteria</taxon>
        <taxon>Bacillati</taxon>
        <taxon>Bacillota</taxon>
        <taxon>Clostridia</taxon>
        <taxon>Lachnospirales</taxon>
        <taxon>Lachnospiraceae</taxon>
        <taxon>Lachnotalea</taxon>
    </lineage>
</organism>
<evidence type="ECO:0000256" key="1">
    <source>
        <dbReference type="SAM" id="MobiDB-lite"/>
    </source>
</evidence>
<dbReference type="Proteomes" id="UP000216411">
    <property type="component" value="Unassembled WGS sequence"/>
</dbReference>
<name>A0A371JDA5_9FIRM</name>
<proteinExistence type="predicted"/>
<evidence type="ECO:0000256" key="2">
    <source>
        <dbReference type="SAM" id="Phobius"/>
    </source>
</evidence>
<accession>A0A371JDA5</accession>
<dbReference type="EMBL" id="NOKA02000029">
    <property type="protein sequence ID" value="RDY30740.1"/>
    <property type="molecule type" value="Genomic_DNA"/>
</dbReference>
<feature type="transmembrane region" description="Helical" evidence="2">
    <location>
        <begin position="361"/>
        <end position="382"/>
    </location>
</feature>
<feature type="region of interest" description="Disordered" evidence="1">
    <location>
        <begin position="101"/>
        <end position="130"/>
    </location>
</feature>
<dbReference type="AlphaFoldDB" id="A0A371JDA5"/>
<sequence length="418" mass="46977">MHHINDKLREALEECMQKDNALIPSDKEIKKQYTPSEKFKKKMSVLIRHEKLKEKFMLIYGIRKKIYYVAGAAILILGIRIGMTAFITDRQSNDNASQIIKTESTSSSPDAKSDTMLEEPALNESDSINTKDTATIEANSEAGTGAAGIESSQEVSSSTSQVSGQKLIKDVSMSVETKTFDEFISELNKQIIELDGYVESSDVSGGSYLYESDRSGYLVARIPAEQLEGFVTTVKEKGNVVHISEQTTDVTLQYVDLESHLKALRLEQETLLGLLENATKMEDVIAIQSQLTQVRYEIESNESQVRTYDNLVNYSTVRIDITEVDRETPAETKSFAGEIKIKLSNNLYAIKEGFRSLMIELIAAFPYLIIWAVVITLVIILGKKGYKKYFNKQKTNTNIRQNNASEKETDSNEHDENN</sequence>
<feature type="compositionally biased region" description="Polar residues" evidence="1">
    <location>
        <begin position="101"/>
        <end position="110"/>
    </location>
</feature>
<feature type="transmembrane region" description="Helical" evidence="2">
    <location>
        <begin position="66"/>
        <end position="87"/>
    </location>
</feature>
<dbReference type="InterPro" id="IPR025645">
    <property type="entry name" value="DUF4349"/>
</dbReference>